<evidence type="ECO:0000313" key="4">
    <source>
        <dbReference type="Proteomes" id="UP000031443"/>
    </source>
</evidence>
<reference evidence="4" key="1">
    <citation type="journal article" date="2013" name="Nat. Genet.">
        <title>The draft genomes of soft-shell turtle and green sea turtle yield insights into the development and evolution of the turtle-specific body plan.</title>
        <authorList>
            <person name="Wang Z."/>
            <person name="Pascual-Anaya J."/>
            <person name="Zadissa A."/>
            <person name="Li W."/>
            <person name="Niimura Y."/>
            <person name="Huang Z."/>
            <person name="Li C."/>
            <person name="White S."/>
            <person name="Xiong Z."/>
            <person name="Fang D."/>
            <person name="Wang B."/>
            <person name="Ming Y."/>
            <person name="Chen Y."/>
            <person name="Zheng Y."/>
            <person name="Kuraku S."/>
            <person name="Pignatelli M."/>
            <person name="Herrero J."/>
            <person name="Beal K."/>
            <person name="Nozawa M."/>
            <person name="Li Q."/>
            <person name="Wang J."/>
            <person name="Zhang H."/>
            <person name="Yu L."/>
            <person name="Shigenobu S."/>
            <person name="Wang J."/>
            <person name="Liu J."/>
            <person name="Flicek P."/>
            <person name="Searle S."/>
            <person name="Wang J."/>
            <person name="Kuratani S."/>
            <person name="Yin Y."/>
            <person name="Aken B."/>
            <person name="Zhang G."/>
            <person name="Irie N."/>
        </authorList>
    </citation>
    <scope>NUCLEOTIDE SEQUENCE [LARGE SCALE GENOMIC DNA]</scope>
</reference>
<dbReference type="EMBL" id="KB552792">
    <property type="protein sequence ID" value="EMP29984.1"/>
    <property type="molecule type" value="Genomic_DNA"/>
</dbReference>
<protein>
    <submittedName>
        <fullName evidence="3">Uncharacterized protein</fullName>
    </submittedName>
</protein>
<keyword evidence="2" id="KW-1133">Transmembrane helix</keyword>
<name>M7AZ05_CHEMY</name>
<organism evidence="3 4">
    <name type="scientific">Chelonia mydas</name>
    <name type="common">Green sea-turtle</name>
    <name type="synonym">Chelonia agassizi</name>
    <dbReference type="NCBI Taxonomy" id="8469"/>
    <lineage>
        <taxon>Eukaryota</taxon>
        <taxon>Metazoa</taxon>
        <taxon>Chordata</taxon>
        <taxon>Craniata</taxon>
        <taxon>Vertebrata</taxon>
        <taxon>Euteleostomi</taxon>
        <taxon>Archelosauria</taxon>
        <taxon>Testudinata</taxon>
        <taxon>Testudines</taxon>
        <taxon>Cryptodira</taxon>
        <taxon>Durocryptodira</taxon>
        <taxon>Americhelydia</taxon>
        <taxon>Chelonioidea</taxon>
        <taxon>Cheloniidae</taxon>
        <taxon>Chelonia</taxon>
    </lineage>
</organism>
<keyword evidence="4" id="KW-1185">Reference proteome</keyword>
<proteinExistence type="predicted"/>
<sequence>MSSVAPPSMKATADNHFVPFFCADAILLSAVGAVGLLTVIIHHFRCNSALLQMPHHGKHGACSDYHDSYEHCKHLAHYPAVCAEPEPAKAGEEATEAGDKSDEDMDTDLRAPASWTSW</sequence>
<feature type="transmembrane region" description="Helical" evidence="2">
    <location>
        <begin position="17"/>
        <end position="41"/>
    </location>
</feature>
<accession>M7AZ05</accession>
<feature type="compositionally biased region" description="Basic and acidic residues" evidence="1">
    <location>
        <begin position="86"/>
        <end position="100"/>
    </location>
</feature>
<evidence type="ECO:0000256" key="1">
    <source>
        <dbReference type="SAM" id="MobiDB-lite"/>
    </source>
</evidence>
<feature type="region of interest" description="Disordered" evidence="1">
    <location>
        <begin position="86"/>
        <end position="118"/>
    </location>
</feature>
<evidence type="ECO:0000313" key="3">
    <source>
        <dbReference type="EMBL" id="EMP29984.1"/>
    </source>
</evidence>
<keyword evidence="2" id="KW-0812">Transmembrane</keyword>
<dbReference type="AlphaFoldDB" id="M7AZ05"/>
<keyword evidence="2" id="KW-0472">Membrane</keyword>
<gene>
    <name evidence="3" type="ORF">UY3_12908</name>
</gene>
<dbReference type="Proteomes" id="UP000031443">
    <property type="component" value="Unassembled WGS sequence"/>
</dbReference>
<evidence type="ECO:0000256" key="2">
    <source>
        <dbReference type="SAM" id="Phobius"/>
    </source>
</evidence>